<evidence type="ECO:0000259" key="1">
    <source>
        <dbReference type="Pfam" id="PF00485"/>
    </source>
</evidence>
<dbReference type="PANTHER" id="PTHR10285">
    <property type="entry name" value="URIDINE KINASE"/>
    <property type="match status" value="1"/>
</dbReference>
<dbReference type="InParanoid" id="A0A0B2UMB1"/>
<gene>
    <name evidence="2" type="ORF">M896_010610</name>
</gene>
<name>A0A0B2UMB1_9MICR</name>
<dbReference type="VEuPathDB" id="MicrosporidiaDB:M896_010610"/>
<comment type="caution">
    <text evidence="2">The sequence shown here is derived from an EMBL/GenBank/DDBJ whole genome shotgun (WGS) entry which is preliminary data.</text>
</comment>
<dbReference type="Gene3D" id="3.40.50.300">
    <property type="entry name" value="P-loop containing nucleotide triphosphate hydrolases"/>
    <property type="match status" value="1"/>
</dbReference>
<feature type="domain" description="Phosphoribulokinase/uridine kinase" evidence="1">
    <location>
        <begin position="51"/>
        <end position="162"/>
    </location>
</feature>
<dbReference type="GeneID" id="26260904"/>
<dbReference type="RefSeq" id="XP_014564451.1">
    <property type="nucleotide sequence ID" value="XM_014708965.1"/>
</dbReference>
<dbReference type="GO" id="GO:0016301">
    <property type="term" value="F:kinase activity"/>
    <property type="evidence" value="ECO:0007669"/>
    <property type="project" value="UniProtKB-KW"/>
</dbReference>
<sequence length="320" mass="36752">MCIKGWLKDAGIDMVEEELNDVTECRRGVKDLRQVIYKYFDGCYDPSRRYIICIQGATSSGKSTFAKSIHRMLGENGINSHILALDAFYFDSISFNEEYDFDNPASLNWESVFEVLEAIRDEKPYIEHSVYYKVKYNPTVKYEKRPNPKPRVLIIEGIFAFNTINEKIFNIAEFDPYNSSKDIKEEFVDRKMDMGDFKILKVFMGHCASKILSVRLKRDLAIGRKKEKVLNKFFAMTFPSTLRWIYSSIYSGFIKIVHGNFNAKKSNAVLEELGQYFLKKKVAIPDAKEVNFFGEGEVECTGECITCGGIPEICLSDSEA</sequence>
<dbReference type="Pfam" id="PF00485">
    <property type="entry name" value="PRK"/>
    <property type="match status" value="1"/>
</dbReference>
<dbReference type="SUPFAM" id="SSF52540">
    <property type="entry name" value="P-loop containing nucleoside triphosphate hydrolases"/>
    <property type="match status" value="1"/>
</dbReference>
<dbReference type="AlphaFoldDB" id="A0A0B2UMB1"/>
<dbReference type="InterPro" id="IPR027417">
    <property type="entry name" value="P-loop_NTPase"/>
</dbReference>
<dbReference type="InterPro" id="IPR006083">
    <property type="entry name" value="PRK/URK"/>
</dbReference>
<protein>
    <submittedName>
        <fullName evidence="2">Uridine kinase</fullName>
    </submittedName>
</protein>
<proteinExistence type="predicted"/>
<dbReference type="Proteomes" id="UP000031056">
    <property type="component" value="Unassembled WGS sequence"/>
</dbReference>
<dbReference type="EMBL" id="JOKQ01000001">
    <property type="protein sequence ID" value="KHN70409.1"/>
    <property type="molecule type" value="Genomic_DNA"/>
</dbReference>
<dbReference type="GO" id="GO:0005524">
    <property type="term" value="F:ATP binding"/>
    <property type="evidence" value="ECO:0007669"/>
    <property type="project" value="InterPro"/>
</dbReference>
<keyword evidence="2" id="KW-0808">Transferase</keyword>
<reference evidence="2 3" key="1">
    <citation type="journal article" date="2014" name="MBio">
        <title>The Ordospora colligata genome; evolution of extreme reduction in microsporidia and host-to-parasite horizontal gene transfer.</title>
        <authorList>
            <person name="Pombert J.-F."/>
            <person name="Haag K.L."/>
            <person name="Beidas S."/>
            <person name="Ebert D."/>
            <person name="Keeling P.J."/>
        </authorList>
    </citation>
    <scope>NUCLEOTIDE SEQUENCE [LARGE SCALE GENOMIC DNA]</scope>
    <source>
        <strain evidence="2 3">OC4</strain>
    </source>
</reference>
<organism evidence="2 3">
    <name type="scientific">Ordospora colligata OC4</name>
    <dbReference type="NCBI Taxonomy" id="1354746"/>
    <lineage>
        <taxon>Eukaryota</taxon>
        <taxon>Fungi</taxon>
        <taxon>Fungi incertae sedis</taxon>
        <taxon>Microsporidia</taxon>
        <taxon>Ordosporidae</taxon>
        <taxon>Ordospora</taxon>
    </lineage>
</organism>
<evidence type="ECO:0000313" key="3">
    <source>
        <dbReference type="Proteomes" id="UP000031056"/>
    </source>
</evidence>
<dbReference type="STRING" id="1354746.A0A0B2UMB1"/>
<keyword evidence="2" id="KW-0418">Kinase</keyword>
<keyword evidence="3" id="KW-1185">Reference proteome</keyword>
<dbReference type="OrthoDB" id="2195084at2759"/>
<dbReference type="HOGENOM" id="CLU_059424_0_0_1"/>
<accession>A0A0B2UMB1</accession>
<evidence type="ECO:0000313" key="2">
    <source>
        <dbReference type="EMBL" id="KHN70409.1"/>
    </source>
</evidence>